<organism evidence="2 3">
    <name type="scientific">Piscinibacter aquaticus</name>
    <dbReference type="NCBI Taxonomy" id="392597"/>
    <lineage>
        <taxon>Bacteria</taxon>
        <taxon>Pseudomonadati</taxon>
        <taxon>Pseudomonadota</taxon>
        <taxon>Betaproteobacteria</taxon>
        <taxon>Burkholderiales</taxon>
        <taxon>Sphaerotilaceae</taxon>
        <taxon>Piscinibacter</taxon>
    </lineage>
</organism>
<gene>
    <name evidence="2" type="ORF">FSC37_04340</name>
</gene>
<accession>A0A5C6TZD3</accession>
<dbReference type="InterPro" id="IPR021735">
    <property type="entry name" value="DUF3306"/>
</dbReference>
<keyword evidence="3" id="KW-1185">Reference proteome</keyword>
<sequence>MDEGGGFLARWARRKSQARSGVVEPDRPAPPPLPPAAVVAPPREAPALAPAAALTPAAAPAAEPSPPPTMDDVAALTPDADFGRFVARDVDPGVRNAAMKKLFSDPHYNVMDGLDIYIDDYGKPDPIPQSMLRGTAQSQLLGLFKDEGDDKPEAAHATTIDHASPTAESSAESSAEPDRTHDEDPDLQLQPDDAAGARAGEPGGSHAGGDPAGER</sequence>
<feature type="compositionally biased region" description="Basic and acidic residues" evidence="1">
    <location>
        <begin position="144"/>
        <end position="154"/>
    </location>
</feature>
<reference evidence="2 3" key="1">
    <citation type="submission" date="2019-08" db="EMBL/GenBank/DDBJ databases">
        <authorList>
            <person name="Khan S.A."/>
            <person name="Jeon C.O."/>
            <person name="Jeong S.E."/>
        </authorList>
    </citation>
    <scope>NUCLEOTIDE SEQUENCE [LARGE SCALE GENOMIC DNA]</scope>
    <source>
        <strain evidence="3">IMCC1728</strain>
    </source>
</reference>
<proteinExistence type="predicted"/>
<evidence type="ECO:0000313" key="3">
    <source>
        <dbReference type="Proteomes" id="UP000321832"/>
    </source>
</evidence>
<name>A0A5C6TZD3_9BURK</name>
<feature type="region of interest" description="Disordered" evidence="1">
    <location>
        <begin position="1"/>
        <end position="74"/>
    </location>
</feature>
<evidence type="ECO:0000256" key="1">
    <source>
        <dbReference type="SAM" id="MobiDB-lite"/>
    </source>
</evidence>
<dbReference type="EMBL" id="VOPW01000001">
    <property type="protein sequence ID" value="TXC65590.1"/>
    <property type="molecule type" value="Genomic_DNA"/>
</dbReference>
<dbReference type="Proteomes" id="UP000321832">
    <property type="component" value="Unassembled WGS sequence"/>
</dbReference>
<feature type="region of interest" description="Disordered" evidence="1">
    <location>
        <begin position="142"/>
        <end position="215"/>
    </location>
</feature>
<feature type="compositionally biased region" description="Gly residues" evidence="1">
    <location>
        <begin position="201"/>
        <end position="215"/>
    </location>
</feature>
<feature type="compositionally biased region" description="Low complexity" evidence="1">
    <location>
        <begin position="36"/>
        <end position="62"/>
    </location>
</feature>
<dbReference type="Pfam" id="PF11748">
    <property type="entry name" value="DUF3306"/>
    <property type="match status" value="1"/>
</dbReference>
<comment type="caution">
    <text evidence="2">The sequence shown here is derived from an EMBL/GenBank/DDBJ whole genome shotgun (WGS) entry which is preliminary data.</text>
</comment>
<protein>
    <submittedName>
        <fullName evidence="2">DUF3306 domain-containing protein</fullName>
    </submittedName>
</protein>
<dbReference type="AlphaFoldDB" id="A0A5C6TZD3"/>
<evidence type="ECO:0000313" key="2">
    <source>
        <dbReference type="EMBL" id="TXC65590.1"/>
    </source>
</evidence>